<gene>
    <name evidence="6" type="ORF">CANCADRAFT_16634</name>
</gene>
<evidence type="ECO:0000256" key="2">
    <source>
        <dbReference type="ARBA" id="ARBA00022803"/>
    </source>
</evidence>
<name>A0A1E4TKC5_9ASCO</name>
<evidence type="ECO:0000256" key="1">
    <source>
        <dbReference type="ARBA" id="ARBA00022737"/>
    </source>
</evidence>
<dbReference type="Pfam" id="PF13374">
    <property type="entry name" value="TPR_10"/>
    <property type="match status" value="1"/>
</dbReference>
<organism evidence="6 7">
    <name type="scientific">Tortispora caseinolytica NRRL Y-17796</name>
    <dbReference type="NCBI Taxonomy" id="767744"/>
    <lineage>
        <taxon>Eukaryota</taxon>
        <taxon>Fungi</taxon>
        <taxon>Dikarya</taxon>
        <taxon>Ascomycota</taxon>
        <taxon>Saccharomycotina</taxon>
        <taxon>Trigonopsidomycetes</taxon>
        <taxon>Trigonopsidales</taxon>
        <taxon>Trigonopsidaceae</taxon>
        <taxon>Tortispora</taxon>
    </lineage>
</organism>
<keyword evidence="1" id="KW-0677">Repeat</keyword>
<feature type="coiled-coil region" evidence="4">
    <location>
        <begin position="813"/>
        <end position="850"/>
    </location>
</feature>
<proteinExistence type="predicted"/>
<dbReference type="Pfam" id="PF13181">
    <property type="entry name" value="TPR_8"/>
    <property type="match status" value="1"/>
</dbReference>
<accession>A0A1E4TKC5</accession>
<dbReference type="Proteomes" id="UP000095023">
    <property type="component" value="Unassembled WGS sequence"/>
</dbReference>
<dbReference type="OrthoDB" id="343875at2759"/>
<dbReference type="AlphaFoldDB" id="A0A1E4TKC5"/>
<dbReference type="InterPro" id="IPR011990">
    <property type="entry name" value="TPR-like_helical_dom_sf"/>
</dbReference>
<evidence type="ECO:0008006" key="8">
    <source>
        <dbReference type="Google" id="ProtNLM"/>
    </source>
</evidence>
<feature type="repeat" description="TPR" evidence="3">
    <location>
        <begin position="528"/>
        <end position="561"/>
    </location>
</feature>
<feature type="region of interest" description="Disordered" evidence="5">
    <location>
        <begin position="904"/>
        <end position="963"/>
    </location>
</feature>
<sequence>PMSIEYISSLDIPLKDASEVVTINLETELPDDPTELCNLLENESAPRLFWLAITAAYGRSGKLDEATEVINRALAFSEFSSTEDRAAFYSALSWLYIHRSRSAPKSDLATLQTAAAQAINEAMKLDPHRISTTLARGVWTITNSDDPAELEKASRIFEEVLRRDSRNLLALMGRARVLYSRGAYKAALKIYQNVLSLNPSFSPDPRIGIGLCFWRLNHLDMAVAAWKRADAVSNGTNTTATLLIGVSLMHNALQNPYSTEFASLYSTGLNMVQSVYQQNKQSPAAAVLLSSYLYSKKQTDTTIKLLENVIQYAHVSSVASDAHFWMARAYHFNNDFAQALKYYKLSRKFSSDSVLAQLGIAQVSALTNDITQSKLFLEQIIHDNPKCEEAILLLGSIYAQEAADPLNVQSKTKAHQLLKRYINMTSSAASKVLLVDSTNVVLSHLIYAHLTEMDDPPAALSSLETAISIQRLTKTDESAFVDPRLYNNAGVLYASQGQLIDARKMFEQAMAVAEIAKSKMSDAEEMKPTFQFNLGRLLDEMGEIDAAKKLYDELLQTTPGYVNARIRLCYLDLMNGEAQIGAEKLQELIDTDTGNLEVRALFAWYLNRTRRHPVTAKTMNEDAEQRHHKHTLQHYDKHDVYALTGMGNILLQAAREFRPKSDSDVQKQSKLYGKAVECFDKALQYDSKNVYAAQGIAIAMAEHKRSFNSALAILTKVRETVKDSSVYVCLGHVLTEMKQYGRAIEAYDAALAQRGERDGQLLTCLGRVWFLKGRDERSLGSLKQALNYAEKALHTAPDIPQLQFNTAFVKFQIADVVRRMRESERNKSDIENAMKDLEKAIEVVEKLSNSDKPPYPAEDLKQRVTMSRNTTMRQLERALQQQEAFEAGNVERLEIARKQRAEEEARLEAERKAREEAEAQRRKELAEERQRLTQQALDWAEQSARDSELYEAAMSQKKGSRRS</sequence>
<feature type="repeat" description="TPR" evidence="3">
    <location>
        <begin position="168"/>
        <end position="201"/>
    </location>
</feature>
<dbReference type="SUPFAM" id="SSF48452">
    <property type="entry name" value="TPR-like"/>
    <property type="match status" value="3"/>
</dbReference>
<dbReference type="PROSITE" id="PS50005">
    <property type="entry name" value="TPR"/>
    <property type="match status" value="3"/>
</dbReference>
<feature type="repeat" description="TPR" evidence="3">
    <location>
        <begin position="724"/>
        <end position="757"/>
    </location>
</feature>
<protein>
    <recommendedName>
        <fullName evidence="8">TPR-like protein</fullName>
    </recommendedName>
</protein>
<evidence type="ECO:0000256" key="4">
    <source>
        <dbReference type="SAM" id="Coils"/>
    </source>
</evidence>
<dbReference type="PANTHER" id="PTHR14027:SF2">
    <property type="entry name" value="RNA POLYMERASE-ASSOCIATED PROTEIN CTR9 HOMOLOG"/>
    <property type="match status" value="1"/>
</dbReference>
<dbReference type="SMART" id="SM00028">
    <property type="entry name" value="TPR"/>
    <property type="match status" value="10"/>
</dbReference>
<feature type="compositionally biased region" description="Basic and acidic residues" evidence="5">
    <location>
        <begin position="904"/>
        <end position="931"/>
    </location>
</feature>
<keyword evidence="2 3" id="KW-0802">TPR repeat</keyword>
<evidence type="ECO:0000256" key="5">
    <source>
        <dbReference type="SAM" id="MobiDB-lite"/>
    </source>
</evidence>
<dbReference type="EMBL" id="KV453841">
    <property type="protein sequence ID" value="ODV92203.1"/>
    <property type="molecule type" value="Genomic_DNA"/>
</dbReference>
<evidence type="ECO:0000256" key="3">
    <source>
        <dbReference type="PROSITE-ProRule" id="PRU00339"/>
    </source>
</evidence>
<keyword evidence="4" id="KW-0175">Coiled coil</keyword>
<evidence type="ECO:0000313" key="6">
    <source>
        <dbReference type="EMBL" id="ODV92203.1"/>
    </source>
</evidence>
<keyword evidence="7" id="KW-1185">Reference proteome</keyword>
<evidence type="ECO:0000313" key="7">
    <source>
        <dbReference type="Proteomes" id="UP000095023"/>
    </source>
</evidence>
<dbReference type="Gene3D" id="1.25.40.10">
    <property type="entry name" value="Tetratricopeptide repeat domain"/>
    <property type="match status" value="4"/>
</dbReference>
<dbReference type="InterPro" id="IPR019734">
    <property type="entry name" value="TPR_rpt"/>
</dbReference>
<dbReference type="PANTHER" id="PTHR14027">
    <property type="entry name" value="RNA POLYMERASE-ASSOCIATED PROTEIN CTR9"/>
    <property type="match status" value="1"/>
</dbReference>
<dbReference type="GO" id="GO:0006368">
    <property type="term" value="P:transcription elongation by RNA polymerase II"/>
    <property type="evidence" value="ECO:0007669"/>
    <property type="project" value="TreeGrafter"/>
</dbReference>
<dbReference type="GO" id="GO:0006355">
    <property type="term" value="P:regulation of DNA-templated transcription"/>
    <property type="evidence" value="ECO:0007669"/>
    <property type="project" value="InterPro"/>
</dbReference>
<dbReference type="GO" id="GO:0016593">
    <property type="term" value="C:Cdc73/Paf1 complex"/>
    <property type="evidence" value="ECO:0007669"/>
    <property type="project" value="EnsemblFungi"/>
</dbReference>
<dbReference type="InterPro" id="IPR031101">
    <property type="entry name" value="Ctr9"/>
</dbReference>
<dbReference type="Pfam" id="PF13432">
    <property type="entry name" value="TPR_16"/>
    <property type="match status" value="1"/>
</dbReference>
<dbReference type="GO" id="GO:0000993">
    <property type="term" value="F:RNA polymerase II complex binding"/>
    <property type="evidence" value="ECO:0007669"/>
    <property type="project" value="TreeGrafter"/>
</dbReference>
<feature type="non-terminal residue" evidence="6">
    <location>
        <position position="1"/>
    </location>
</feature>
<feature type="non-terminal residue" evidence="6">
    <location>
        <position position="963"/>
    </location>
</feature>
<reference evidence="7" key="1">
    <citation type="submission" date="2016-02" db="EMBL/GenBank/DDBJ databases">
        <title>Comparative genomics of biotechnologically important yeasts.</title>
        <authorList>
            <consortium name="DOE Joint Genome Institute"/>
            <person name="Riley R."/>
            <person name="Haridas S."/>
            <person name="Wolfe K.H."/>
            <person name="Lopes M.R."/>
            <person name="Hittinger C.T."/>
            <person name="Goker M."/>
            <person name="Salamov A."/>
            <person name="Wisecaver J."/>
            <person name="Long T.M."/>
            <person name="Aerts A.L."/>
            <person name="Barry K."/>
            <person name="Choi C."/>
            <person name="Clum A."/>
            <person name="Coughlan A.Y."/>
            <person name="Deshpande S."/>
            <person name="Douglass A.P."/>
            <person name="Hanson S.J."/>
            <person name="Klenk H.-P."/>
            <person name="Labutti K."/>
            <person name="Lapidus A."/>
            <person name="Lindquist E."/>
            <person name="Lipzen A."/>
            <person name="Meier-Kolthoff J.P."/>
            <person name="Ohm R.A."/>
            <person name="Otillar R.P."/>
            <person name="Pangilinan J."/>
            <person name="Peng Y."/>
            <person name="Rokas A."/>
            <person name="Rosa C.A."/>
            <person name="Scheuner C."/>
            <person name="Sibirny A.A."/>
            <person name="Slot J.C."/>
            <person name="Stielow J.B."/>
            <person name="Sun H."/>
            <person name="Kurtzman C.P."/>
            <person name="Blackwell M."/>
            <person name="Jeffries T.W."/>
            <person name="Grigoriev I.V."/>
        </authorList>
    </citation>
    <scope>NUCLEOTIDE SEQUENCE [LARGE SCALE GENOMIC DNA]</scope>
    <source>
        <strain evidence="7">NRRL Y-17796</strain>
    </source>
</reference>